<evidence type="ECO:0000313" key="3">
    <source>
        <dbReference type="Proteomes" id="UP000244722"/>
    </source>
</evidence>
<organism evidence="2 3">
    <name type="scientific">Tuber borchii</name>
    <name type="common">White truffle</name>
    <dbReference type="NCBI Taxonomy" id="42251"/>
    <lineage>
        <taxon>Eukaryota</taxon>
        <taxon>Fungi</taxon>
        <taxon>Dikarya</taxon>
        <taxon>Ascomycota</taxon>
        <taxon>Pezizomycotina</taxon>
        <taxon>Pezizomycetes</taxon>
        <taxon>Pezizales</taxon>
        <taxon>Tuberaceae</taxon>
        <taxon>Tuber</taxon>
    </lineage>
</organism>
<keyword evidence="3" id="KW-1185">Reference proteome</keyword>
<dbReference type="EMBL" id="NESQ01000010">
    <property type="protein sequence ID" value="PUU83529.1"/>
    <property type="molecule type" value="Genomic_DNA"/>
</dbReference>
<dbReference type="AlphaFoldDB" id="A0A2T7A727"/>
<evidence type="ECO:0000313" key="2">
    <source>
        <dbReference type="EMBL" id="PUU83529.1"/>
    </source>
</evidence>
<feature type="transmembrane region" description="Helical" evidence="1">
    <location>
        <begin position="12"/>
        <end position="33"/>
    </location>
</feature>
<accession>A0A2T7A727</accession>
<comment type="caution">
    <text evidence="2">The sequence shown here is derived from an EMBL/GenBank/DDBJ whole genome shotgun (WGS) entry which is preliminary data.</text>
</comment>
<proteinExistence type="predicted"/>
<name>A0A2T7A727_TUBBO</name>
<feature type="transmembrane region" description="Helical" evidence="1">
    <location>
        <begin position="53"/>
        <end position="70"/>
    </location>
</feature>
<gene>
    <name evidence="2" type="ORF">B9Z19DRAFT_1072262</name>
</gene>
<sequence>MLEGYCRRPERVIGCLGNGFYSNGAMLISNALLPQLIYTSWHAGSWKLYLLNYHSLLSFSYTIFINHVAVPDNRLPILTIRDSGVWL</sequence>
<reference evidence="2 3" key="1">
    <citation type="submission" date="2017-04" db="EMBL/GenBank/DDBJ databases">
        <title>Draft genome sequence of Tuber borchii Vittad., a whitish edible truffle.</title>
        <authorList>
            <consortium name="DOE Joint Genome Institute"/>
            <person name="Murat C."/>
            <person name="Kuo A."/>
            <person name="Barry K.W."/>
            <person name="Clum A."/>
            <person name="Dockter R.B."/>
            <person name="Fauchery L."/>
            <person name="Iotti M."/>
            <person name="Kohler A."/>
            <person name="Labutti K."/>
            <person name="Lindquist E.A."/>
            <person name="Lipzen A."/>
            <person name="Ohm R.A."/>
            <person name="Wang M."/>
            <person name="Grigoriev I.V."/>
            <person name="Zambonelli A."/>
            <person name="Martin F.M."/>
        </authorList>
    </citation>
    <scope>NUCLEOTIDE SEQUENCE [LARGE SCALE GENOMIC DNA]</scope>
    <source>
        <strain evidence="2 3">Tbo3840</strain>
    </source>
</reference>
<keyword evidence="1" id="KW-0812">Transmembrane</keyword>
<dbReference type="Proteomes" id="UP000244722">
    <property type="component" value="Unassembled WGS sequence"/>
</dbReference>
<evidence type="ECO:0000256" key="1">
    <source>
        <dbReference type="SAM" id="Phobius"/>
    </source>
</evidence>
<keyword evidence="1" id="KW-1133">Transmembrane helix</keyword>
<keyword evidence="1" id="KW-0472">Membrane</keyword>
<protein>
    <submittedName>
        <fullName evidence="2">Uncharacterized protein</fullName>
    </submittedName>
</protein>